<dbReference type="SUPFAM" id="SSF51161">
    <property type="entry name" value="Trimeric LpxA-like enzymes"/>
    <property type="match status" value="1"/>
</dbReference>
<dbReference type="Pfam" id="PF14602">
    <property type="entry name" value="Hexapep_2"/>
    <property type="match status" value="1"/>
</dbReference>
<protein>
    <submittedName>
        <fullName evidence="1">Acyltransferase</fullName>
    </submittedName>
</protein>
<dbReference type="InterPro" id="IPR051159">
    <property type="entry name" value="Hexapeptide_acetyltransf"/>
</dbReference>
<comment type="caution">
    <text evidence="1">The sequence shown here is derived from an EMBL/GenBank/DDBJ whole genome shotgun (WGS) entry which is preliminary data.</text>
</comment>
<keyword evidence="1" id="KW-0012">Acyltransferase</keyword>
<name>A0A399RCN7_9PROT</name>
<accession>A0A399RCN7</accession>
<dbReference type="EMBL" id="QWGA01000007">
    <property type="protein sequence ID" value="RIJ29198.1"/>
    <property type="molecule type" value="Genomic_DNA"/>
</dbReference>
<gene>
    <name evidence="1" type="ORF">D1222_12665</name>
</gene>
<keyword evidence="2" id="KW-1185">Reference proteome</keyword>
<dbReference type="PANTHER" id="PTHR23416">
    <property type="entry name" value="SIALIC ACID SYNTHASE-RELATED"/>
    <property type="match status" value="1"/>
</dbReference>
<dbReference type="GO" id="GO:0016746">
    <property type="term" value="F:acyltransferase activity"/>
    <property type="evidence" value="ECO:0007669"/>
    <property type="project" value="UniProtKB-KW"/>
</dbReference>
<evidence type="ECO:0000313" key="1">
    <source>
        <dbReference type="EMBL" id="RIJ29198.1"/>
    </source>
</evidence>
<proteinExistence type="predicted"/>
<dbReference type="InterPro" id="IPR001451">
    <property type="entry name" value="Hexapep"/>
</dbReference>
<dbReference type="InterPro" id="IPR011004">
    <property type="entry name" value="Trimer_LpxA-like_sf"/>
</dbReference>
<keyword evidence="1" id="KW-0808">Transferase</keyword>
<dbReference type="Gene3D" id="2.160.10.10">
    <property type="entry name" value="Hexapeptide repeat proteins"/>
    <property type="match status" value="1"/>
</dbReference>
<dbReference type="Proteomes" id="UP000265845">
    <property type="component" value="Unassembled WGS sequence"/>
</dbReference>
<sequence>MLVMSEGAYIGTLSVIRNVDKVELGKGAIIGTFNWIYGFPSGITEHFQEAGRASELIMGEGASLTSRHIVDCTSRVTIGAFTTVAGFYSQILTHGIDIRTNRQTSRPVTIGKYCLIGSRSTIVKGAVLPEGTVLSAGSMFRGTPEESHHIYSGVPATPVRALSIDDPYFTRLNGPVS</sequence>
<reference evidence="1 2" key="1">
    <citation type="submission" date="2018-08" db="EMBL/GenBank/DDBJ databases">
        <title>Henriciella mobilis sp. nov., isolated from seawater.</title>
        <authorList>
            <person name="Cheng H."/>
            <person name="Wu Y.-H."/>
            <person name="Xu X.-W."/>
            <person name="Guo L.-L."/>
        </authorList>
    </citation>
    <scope>NUCLEOTIDE SEQUENCE [LARGE SCALE GENOMIC DNA]</scope>
    <source>
        <strain evidence="1 2">CCUG67844</strain>
    </source>
</reference>
<organism evidence="1 2">
    <name type="scientific">Henriciella algicola</name>
    <dbReference type="NCBI Taxonomy" id="1608422"/>
    <lineage>
        <taxon>Bacteria</taxon>
        <taxon>Pseudomonadati</taxon>
        <taxon>Pseudomonadota</taxon>
        <taxon>Alphaproteobacteria</taxon>
        <taxon>Hyphomonadales</taxon>
        <taxon>Hyphomonadaceae</taxon>
        <taxon>Henriciella</taxon>
    </lineage>
</organism>
<dbReference type="AlphaFoldDB" id="A0A399RCN7"/>
<evidence type="ECO:0000313" key="2">
    <source>
        <dbReference type="Proteomes" id="UP000265845"/>
    </source>
</evidence>